<dbReference type="SUPFAM" id="SSF46785">
    <property type="entry name" value="Winged helix' DNA-binding domain"/>
    <property type="match status" value="1"/>
</dbReference>
<dbReference type="Pfam" id="PF01047">
    <property type="entry name" value="MarR"/>
    <property type="match status" value="1"/>
</dbReference>
<dbReference type="Gene3D" id="1.10.10.10">
    <property type="entry name" value="Winged helix-like DNA-binding domain superfamily/Winged helix DNA-binding domain"/>
    <property type="match status" value="1"/>
</dbReference>
<accession>Z9JVY6</accession>
<dbReference type="STRING" id="396014.BF93_14100"/>
<dbReference type="PATRIC" id="fig|396014.3.peg.1172"/>
<dbReference type="InterPro" id="IPR036390">
    <property type="entry name" value="WH_DNA-bd_sf"/>
</dbReference>
<dbReference type="InterPro" id="IPR039422">
    <property type="entry name" value="MarR/SlyA-like"/>
</dbReference>
<dbReference type="PANTHER" id="PTHR33164">
    <property type="entry name" value="TRANSCRIPTIONAL REGULATOR, MARR FAMILY"/>
    <property type="match status" value="1"/>
</dbReference>
<dbReference type="GO" id="GO:0003700">
    <property type="term" value="F:DNA-binding transcription factor activity"/>
    <property type="evidence" value="ECO:0007669"/>
    <property type="project" value="InterPro"/>
</dbReference>
<dbReference type="Proteomes" id="UP000023067">
    <property type="component" value="Unassembled WGS sequence"/>
</dbReference>
<sequence>MATTDAMVGHGAAEGQGAPDGQGAREQQEPRWLSAEEQVAWRGFLYGVNLLWERLGDALEQDPRIDLTMGEYEILVRLSEAPERRIRMSDLADQVVHSRSRLTHTVARLEKRGIVERVRCVADGRGREARLTDAGMDLLRSAAPVHVASVRAHLVDVIGREDLLELGRIFAKTLPEGAPVRLGTPPENS</sequence>
<dbReference type="RefSeq" id="WP_232226214.1">
    <property type="nucleotide sequence ID" value="NZ_BAAAOW010000003.1"/>
</dbReference>
<keyword evidence="4" id="KW-1185">Reference proteome</keyword>
<dbReference type="AlphaFoldDB" id="Z9JVY6"/>
<evidence type="ECO:0000256" key="1">
    <source>
        <dbReference type="SAM" id="MobiDB-lite"/>
    </source>
</evidence>
<proteinExistence type="predicted"/>
<evidence type="ECO:0000313" key="3">
    <source>
        <dbReference type="EMBL" id="EWS81956.1"/>
    </source>
</evidence>
<dbReference type="PANTHER" id="PTHR33164:SF99">
    <property type="entry name" value="MARR FAMILY REGULATORY PROTEIN"/>
    <property type="match status" value="1"/>
</dbReference>
<dbReference type="SMART" id="SM00347">
    <property type="entry name" value="HTH_MARR"/>
    <property type="match status" value="1"/>
</dbReference>
<dbReference type="EMBL" id="JDYK01000004">
    <property type="protein sequence ID" value="EWS81956.1"/>
    <property type="molecule type" value="Genomic_DNA"/>
</dbReference>
<evidence type="ECO:0000259" key="2">
    <source>
        <dbReference type="PROSITE" id="PS50995"/>
    </source>
</evidence>
<comment type="caution">
    <text evidence="3">The sequence shown here is derived from an EMBL/GenBank/DDBJ whole genome shotgun (WGS) entry which is preliminary data.</text>
</comment>
<feature type="region of interest" description="Disordered" evidence="1">
    <location>
        <begin position="1"/>
        <end position="32"/>
    </location>
</feature>
<dbReference type="PROSITE" id="PS50995">
    <property type="entry name" value="HTH_MARR_2"/>
    <property type="match status" value="1"/>
</dbReference>
<reference evidence="3 4" key="1">
    <citation type="submission" date="2014-02" db="EMBL/GenBank/DDBJ databases">
        <title>Genome sequence of Brachybacterium phenoliresistens strain W13A50.</title>
        <authorList>
            <person name="Wang X."/>
        </authorList>
    </citation>
    <scope>NUCLEOTIDE SEQUENCE [LARGE SCALE GENOMIC DNA]</scope>
    <source>
        <strain evidence="3 4">W13A50</strain>
    </source>
</reference>
<feature type="domain" description="HTH marR-type" evidence="2">
    <location>
        <begin position="41"/>
        <end position="175"/>
    </location>
</feature>
<organism evidence="3 4">
    <name type="scientific">Brachybacterium phenoliresistens</name>
    <dbReference type="NCBI Taxonomy" id="396014"/>
    <lineage>
        <taxon>Bacteria</taxon>
        <taxon>Bacillati</taxon>
        <taxon>Actinomycetota</taxon>
        <taxon>Actinomycetes</taxon>
        <taxon>Micrococcales</taxon>
        <taxon>Dermabacteraceae</taxon>
        <taxon>Brachybacterium</taxon>
    </lineage>
</organism>
<dbReference type="InterPro" id="IPR000835">
    <property type="entry name" value="HTH_MarR-typ"/>
</dbReference>
<gene>
    <name evidence="3" type="ORF">BF93_14100</name>
</gene>
<dbReference type="InterPro" id="IPR036388">
    <property type="entry name" value="WH-like_DNA-bd_sf"/>
</dbReference>
<dbReference type="HOGENOM" id="CLU_083287_2_2_11"/>
<dbReference type="eggNOG" id="COG1846">
    <property type="taxonomic scope" value="Bacteria"/>
</dbReference>
<protein>
    <submittedName>
        <fullName evidence="3">Transcriptional regulator</fullName>
    </submittedName>
</protein>
<evidence type="ECO:0000313" key="4">
    <source>
        <dbReference type="Proteomes" id="UP000023067"/>
    </source>
</evidence>
<name>Z9JVY6_9MICO</name>
<dbReference type="GO" id="GO:0006950">
    <property type="term" value="P:response to stress"/>
    <property type="evidence" value="ECO:0007669"/>
    <property type="project" value="TreeGrafter"/>
</dbReference>